<feature type="compositionally biased region" description="Low complexity" evidence="1">
    <location>
        <begin position="203"/>
        <end position="213"/>
    </location>
</feature>
<evidence type="ECO:0000313" key="4">
    <source>
        <dbReference type="Proteomes" id="UP000188324"/>
    </source>
</evidence>
<evidence type="ECO:0000256" key="2">
    <source>
        <dbReference type="SAM" id="Phobius"/>
    </source>
</evidence>
<feature type="compositionally biased region" description="Low complexity" evidence="1">
    <location>
        <begin position="30"/>
        <end position="40"/>
    </location>
</feature>
<keyword evidence="2" id="KW-1133">Transmembrane helix</keyword>
<feature type="compositionally biased region" description="Polar residues" evidence="1">
    <location>
        <begin position="137"/>
        <end position="151"/>
    </location>
</feature>
<sequence length="590" mass="61857">MEVLNMSDGEAFRPRRAWMPADEEVDLPDVDPTPVTPTGPARRGSADEAEELDVGSQPDVEPERHYALGDEPESTVAAPTPAPDAALLNPFARPGSHSAAAPIPSDTIIPAPVFPRSAGEFADSPSPAPRRSALSSTTPVESEQTAMTRSQADGDWMASHRRTLAAWAVAGVALAVIVGLIAFFVSRGTQPAEPTAPPPPSPSASASTSPSPTLAPLTVDSLLLPDDLAGIAPAATWAITDTTQAADEHTGRGACLSTEATDVNPTTSLQRVLGTSTDDQLAGLHQIDVYASADAAEEVFATRSEALASCAEVPSYIVGATDVAGLADQAFQVTIAFQNQPTQYHTVLMTLTGASIQLLDLARNDSPVEESALATALNRPQTELCEREDASCPGTVGVTPVPVPAVDPVGWLIPADLPRIRPGAGRWTAQEPTDVSVTQMGCENMTLATEPGPSSRQQATYLMTQDDQRPDTFGLDEVMFTFADPTAAAEFVTRLGNNLASCKDRVNTATVTEHPAVAAVGEDGLKLSSRLFTIKQASSDSTAITYQLIVSAAGNRITYTLITVTDAYQFTLEQLSALAARVPVRASQAQ</sequence>
<evidence type="ECO:0000313" key="3">
    <source>
        <dbReference type="EMBL" id="AQP45054.1"/>
    </source>
</evidence>
<keyword evidence="2" id="KW-0812">Transmembrane</keyword>
<feature type="region of interest" description="Disordered" evidence="1">
    <location>
        <begin position="189"/>
        <end position="213"/>
    </location>
</feature>
<dbReference type="Proteomes" id="UP000188324">
    <property type="component" value="Chromosome"/>
</dbReference>
<gene>
    <name evidence="3" type="ORF">RPIT_09860</name>
</gene>
<keyword evidence="2" id="KW-0472">Membrane</keyword>
<keyword evidence="4" id="KW-1185">Reference proteome</keyword>
<feature type="region of interest" description="Disordered" evidence="1">
    <location>
        <begin position="114"/>
        <end position="154"/>
    </location>
</feature>
<protein>
    <recommendedName>
        <fullName evidence="5">PknH-like extracellular domain-containing protein</fullName>
    </recommendedName>
</protein>
<evidence type="ECO:0000256" key="1">
    <source>
        <dbReference type="SAM" id="MobiDB-lite"/>
    </source>
</evidence>
<accession>A0A1Q2CG19</accession>
<organism evidence="3 4">
    <name type="scientific">Tessaracoccus flavus</name>
    <dbReference type="NCBI Taxonomy" id="1610493"/>
    <lineage>
        <taxon>Bacteria</taxon>
        <taxon>Bacillati</taxon>
        <taxon>Actinomycetota</taxon>
        <taxon>Actinomycetes</taxon>
        <taxon>Propionibacteriales</taxon>
        <taxon>Propionibacteriaceae</taxon>
        <taxon>Tessaracoccus</taxon>
    </lineage>
</organism>
<dbReference type="KEGG" id="tfl:RPIT_09860"/>
<reference evidence="3 4" key="1">
    <citation type="journal article" date="2016" name="Int. J. Syst. Evol. Microbiol.">
        <title>Tessaracoccus flavus sp. nov., isolated from the drainage system of a lindane-producing factory.</title>
        <authorList>
            <person name="Kumari R."/>
            <person name="Singh P."/>
            <person name="Schumann P."/>
            <person name="Lal R."/>
        </authorList>
    </citation>
    <scope>NUCLEOTIDE SEQUENCE [LARGE SCALE GENOMIC DNA]</scope>
    <source>
        <strain evidence="3 4">RP1T</strain>
    </source>
</reference>
<dbReference type="AlphaFoldDB" id="A0A1Q2CG19"/>
<dbReference type="EMBL" id="CP019605">
    <property type="protein sequence ID" value="AQP45054.1"/>
    <property type="molecule type" value="Genomic_DNA"/>
</dbReference>
<proteinExistence type="predicted"/>
<evidence type="ECO:0008006" key="5">
    <source>
        <dbReference type="Google" id="ProtNLM"/>
    </source>
</evidence>
<feature type="region of interest" description="Disordered" evidence="1">
    <location>
        <begin position="1"/>
        <end position="78"/>
    </location>
</feature>
<feature type="transmembrane region" description="Helical" evidence="2">
    <location>
        <begin position="164"/>
        <end position="185"/>
    </location>
</feature>
<dbReference type="STRING" id="1610493.RPIT_09860"/>
<name>A0A1Q2CG19_9ACTN</name>